<organism evidence="2 3">
    <name type="scientific">Paenibacillus antarcticus</name>
    <dbReference type="NCBI Taxonomy" id="253703"/>
    <lineage>
        <taxon>Bacteria</taxon>
        <taxon>Bacillati</taxon>
        <taxon>Bacillota</taxon>
        <taxon>Bacilli</taxon>
        <taxon>Bacillales</taxon>
        <taxon>Paenibacillaceae</taxon>
        <taxon>Paenibacillus</taxon>
    </lineage>
</organism>
<accession>A0A162MCJ1</accession>
<evidence type="ECO:0000256" key="1">
    <source>
        <dbReference type="SAM" id="Phobius"/>
    </source>
</evidence>
<feature type="transmembrane region" description="Helical" evidence="1">
    <location>
        <begin position="7"/>
        <end position="27"/>
    </location>
</feature>
<keyword evidence="1" id="KW-0812">Transmembrane</keyword>
<keyword evidence="1" id="KW-0472">Membrane</keyword>
<reference evidence="2 3" key="1">
    <citation type="submission" date="2016-03" db="EMBL/GenBank/DDBJ databases">
        <title>Draft genome sequence of Paenibacillus antarcticus CECT 5836.</title>
        <authorList>
            <person name="Shin S.-K."/>
            <person name="Yi H."/>
        </authorList>
    </citation>
    <scope>NUCLEOTIDE SEQUENCE [LARGE SCALE GENOMIC DNA]</scope>
    <source>
        <strain evidence="2 3">CECT 5836</strain>
    </source>
</reference>
<evidence type="ECO:0000313" key="2">
    <source>
        <dbReference type="EMBL" id="OAB47135.1"/>
    </source>
</evidence>
<feature type="transmembrane region" description="Helical" evidence="1">
    <location>
        <begin position="33"/>
        <end position="54"/>
    </location>
</feature>
<sequence length="60" mass="6569">MKGINYLTIAILNFLAAIAFIVTVVVSDHSNWKITYGFGFVGLLFAITGVANTINHIKKK</sequence>
<dbReference type="RefSeq" id="WP_068648177.1">
    <property type="nucleotide sequence ID" value="NZ_CP043611.1"/>
</dbReference>
<protein>
    <submittedName>
        <fullName evidence="2">Uncharacterized protein</fullName>
    </submittedName>
</protein>
<dbReference type="OrthoDB" id="2663222at2"/>
<dbReference type="EMBL" id="LVJI01000009">
    <property type="protein sequence ID" value="OAB47135.1"/>
    <property type="molecule type" value="Genomic_DNA"/>
</dbReference>
<dbReference type="AlphaFoldDB" id="A0A162MCJ1"/>
<gene>
    <name evidence="2" type="ORF">PBAT_07585</name>
</gene>
<comment type="caution">
    <text evidence="2">The sequence shown here is derived from an EMBL/GenBank/DDBJ whole genome shotgun (WGS) entry which is preliminary data.</text>
</comment>
<name>A0A162MCJ1_9BACL</name>
<keyword evidence="3" id="KW-1185">Reference proteome</keyword>
<dbReference type="Proteomes" id="UP000077355">
    <property type="component" value="Unassembled WGS sequence"/>
</dbReference>
<keyword evidence="1" id="KW-1133">Transmembrane helix</keyword>
<evidence type="ECO:0000313" key="3">
    <source>
        <dbReference type="Proteomes" id="UP000077355"/>
    </source>
</evidence>
<proteinExistence type="predicted"/>